<evidence type="ECO:0000313" key="2">
    <source>
        <dbReference type="Proteomes" id="UP000054279"/>
    </source>
</evidence>
<dbReference type="AlphaFoldDB" id="A0A0C9TPV7"/>
<dbReference type="EMBL" id="KN837231">
    <property type="protein sequence ID" value="KIJ32153.1"/>
    <property type="molecule type" value="Genomic_DNA"/>
</dbReference>
<gene>
    <name evidence="1" type="ORF">M422DRAFT_35962</name>
</gene>
<name>A0A0C9TPV7_SPHS4</name>
<proteinExistence type="predicted"/>
<dbReference type="Proteomes" id="UP000054279">
    <property type="component" value="Unassembled WGS sequence"/>
</dbReference>
<sequence>MNSIENTTSETKYKQVIYSRTGLDQSVPHLLSLTNQGEGLFILDYFIVEAAVPGSSVSEYIPDDSNPKFSFTVF</sequence>
<reference evidence="1 2" key="1">
    <citation type="submission" date="2014-06" db="EMBL/GenBank/DDBJ databases">
        <title>Evolutionary Origins and Diversification of the Mycorrhizal Mutualists.</title>
        <authorList>
            <consortium name="DOE Joint Genome Institute"/>
            <consortium name="Mycorrhizal Genomics Consortium"/>
            <person name="Kohler A."/>
            <person name="Kuo A."/>
            <person name="Nagy L.G."/>
            <person name="Floudas D."/>
            <person name="Copeland A."/>
            <person name="Barry K.W."/>
            <person name="Cichocki N."/>
            <person name="Veneault-Fourrey C."/>
            <person name="LaButti K."/>
            <person name="Lindquist E.A."/>
            <person name="Lipzen A."/>
            <person name="Lundell T."/>
            <person name="Morin E."/>
            <person name="Murat C."/>
            <person name="Riley R."/>
            <person name="Ohm R."/>
            <person name="Sun H."/>
            <person name="Tunlid A."/>
            <person name="Henrissat B."/>
            <person name="Grigoriev I.V."/>
            <person name="Hibbett D.S."/>
            <person name="Martin F."/>
        </authorList>
    </citation>
    <scope>NUCLEOTIDE SEQUENCE [LARGE SCALE GENOMIC DNA]</scope>
    <source>
        <strain evidence="1 2">SS14</strain>
    </source>
</reference>
<dbReference type="HOGENOM" id="CLU_2689401_0_0_1"/>
<evidence type="ECO:0000313" key="1">
    <source>
        <dbReference type="EMBL" id="KIJ32153.1"/>
    </source>
</evidence>
<protein>
    <submittedName>
        <fullName evidence="1">Unplaced genomic scaffold SPHSTscaffold_156, whole genome shotgun sequence</fullName>
    </submittedName>
</protein>
<keyword evidence="2" id="KW-1185">Reference proteome</keyword>
<accession>A0A0C9TPV7</accession>
<organism evidence="1 2">
    <name type="scientific">Sphaerobolus stellatus (strain SS14)</name>
    <dbReference type="NCBI Taxonomy" id="990650"/>
    <lineage>
        <taxon>Eukaryota</taxon>
        <taxon>Fungi</taxon>
        <taxon>Dikarya</taxon>
        <taxon>Basidiomycota</taxon>
        <taxon>Agaricomycotina</taxon>
        <taxon>Agaricomycetes</taxon>
        <taxon>Phallomycetidae</taxon>
        <taxon>Geastrales</taxon>
        <taxon>Sphaerobolaceae</taxon>
        <taxon>Sphaerobolus</taxon>
    </lineage>
</organism>